<keyword evidence="4" id="KW-1185">Reference proteome</keyword>
<dbReference type="InterPro" id="IPR016181">
    <property type="entry name" value="Acyl_CoA_acyltransferase"/>
</dbReference>
<proteinExistence type="predicted"/>
<evidence type="ECO:0000259" key="2">
    <source>
        <dbReference type="PROSITE" id="PS51186"/>
    </source>
</evidence>
<dbReference type="Gene3D" id="3.40.630.30">
    <property type="match status" value="1"/>
</dbReference>
<dbReference type="Pfam" id="PF00583">
    <property type="entry name" value="Acetyltransf_1"/>
    <property type="match status" value="1"/>
</dbReference>
<dbReference type="SUPFAM" id="SSF55729">
    <property type="entry name" value="Acyl-CoA N-acyltransferases (Nat)"/>
    <property type="match status" value="1"/>
</dbReference>
<dbReference type="PANTHER" id="PTHR13947">
    <property type="entry name" value="GNAT FAMILY N-ACETYLTRANSFERASE"/>
    <property type="match status" value="1"/>
</dbReference>
<dbReference type="InterPro" id="IPR000182">
    <property type="entry name" value="GNAT_dom"/>
</dbReference>
<dbReference type="PANTHER" id="PTHR13947:SF37">
    <property type="entry name" value="LD18367P"/>
    <property type="match status" value="1"/>
</dbReference>
<evidence type="ECO:0000313" key="4">
    <source>
        <dbReference type="Proteomes" id="UP000288024"/>
    </source>
</evidence>
<gene>
    <name evidence="3" type="ORF">EM808_00260</name>
</gene>
<protein>
    <submittedName>
        <fullName evidence="3">GNAT family N-acetyltransferase</fullName>
    </submittedName>
</protein>
<organism evidence="3 4">
    <name type="scientific">Niallia taxi</name>
    <dbReference type="NCBI Taxonomy" id="2499688"/>
    <lineage>
        <taxon>Bacteria</taxon>
        <taxon>Bacillati</taxon>
        <taxon>Bacillota</taxon>
        <taxon>Bacilli</taxon>
        <taxon>Bacillales</taxon>
        <taxon>Bacillaceae</taxon>
        <taxon>Niallia</taxon>
    </lineage>
</organism>
<evidence type="ECO:0000313" key="3">
    <source>
        <dbReference type="EMBL" id="RVT66962.1"/>
    </source>
</evidence>
<name>A0A3S3SML2_9BACI</name>
<dbReference type="PROSITE" id="PS51186">
    <property type="entry name" value="GNAT"/>
    <property type="match status" value="1"/>
</dbReference>
<dbReference type="CDD" id="cd04301">
    <property type="entry name" value="NAT_SF"/>
    <property type="match status" value="1"/>
</dbReference>
<dbReference type="InterPro" id="IPR050769">
    <property type="entry name" value="NAT_camello-type"/>
</dbReference>
<reference evidence="3 4" key="1">
    <citation type="submission" date="2019-01" db="EMBL/GenBank/DDBJ databases">
        <title>Bacillus sp. M5HDSG1-1, whole genome shotgun sequence.</title>
        <authorList>
            <person name="Tuo L."/>
        </authorList>
    </citation>
    <scope>NUCLEOTIDE SEQUENCE [LARGE SCALE GENOMIC DNA]</scope>
    <source>
        <strain evidence="3 4">M5HDSG1-1</strain>
    </source>
</reference>
<dbReference type="GO" id="GO:0008080">
    <property type="term" value="F:N-acetyltransferase activity"/>
    <property type="evidence" value="ECO:0007669"/>
    <property type="project" value="InterPro"/>
</dbReference>
<evidence type="ECO:0000256" key="1">
    <source>
        <dbReference type="ARBA" id="ARBA00022679"/>
    </source>
</evidence>
<dbReference type="Proteomes" id="UP000288024">
    <property type="component" value="Unassembled WGS sequence"/>
</dbReference>
<comment type="caution">
    <text evidence="3">The sequence shown here is derived from an EMBL/GenBank/DDBJ whole genome shotgun (WGS) entry which is preliminary data.</text>
</comment>
<accession>A0A3S3SML2</accession>
<feature type="domain" description="N-acetyltransferase" evidence="2">
    <location>
        <begin position="16"/>
        <end position="168"/>
    </location>
</feature>
<dbReference type="EMBL" id="RZTZ01000001">
    <property type="protein sequence ID" value="RVT66962.1"/>
    <property type="molecule type" value="Genomic_DNA"/>
</dbReference>
<keyword evidence="1 3" id="KW-0808">Transferase</keyword>
<sequence length="179" mass="20583">MTKYYCIGGGKLSKEPVVKAYSEQYQTGVLDLILHIQQTEYNIPITKEDQPDLMMIETFYQRGKGNFWVARVEDKVVGTIALLDIGNSQVALRKMFVAKDYRGSGFNTAARLLQNALDWAKERTVKEVFLGTTPQFLAAHRFYEKNSFTSIEMSELPKAFPLMEVDKKFYKYLVEKQAI</sequence>
<dbReference type="AlphaFoldDB" id="A0A3S3SML2"/>